<dbReference type="Proteomes" id="UP001523392">
    <property type="component" value="Unassembled WGS sequence"/>
</dbReference>
<proteinExistence type="predicted"/>
<comment type="caution">
    <text evidence="1">The sequence shown here is derived from an EMBL/GenBank/DDBJ whole genome shotgun (WGS) entry which is preliminary data.</text>
</comment>
<sequence length="400" mass="42654">MPRAVQAAAPKPLDAFIALCGETAWSGRMAALAGRMQPGSLSARAAQHRHALELALARMADGRALARAAPAEQRLCGFARDAVALAETLPPAARERLRARLQAGLTGEATLLPLFHLLRTAARLRAQGFALRFDGLAEEAPYDLLARRGGATAEVVCETVSAEEGRPVHRGDWLALVDRIHPELQTWLAAHPGRYLLKLTLPEGISGPEQLAGLQQRISEMLAAEKRQDAGADAMLKLDPLVLAGAQLQDAPSGLPARLRQIFGHEAHLAVTTEASSGSVFAMAARAGRGNEISGAVCRRLTATAAARLSGQHPGILAVFLEEVERGEWRALREELELEGAVRRWFTGAAAAGVVAVSCTSRFEMFGAADAAGEEELRFRNPRHPAARHPDLSPAILSSL</sequence>
<protein>
    <submittedName>
        <fullName evidence="1">Uncharacterized protein</fullName>
    </submittedName>
</protein>
<gene>
    <name evidence="1" type="ORF">JYK14_20600</name>
</gene>
<accession>A0ABT1DBK8</accession>
<keyword evidence="2" id="KW-1185">Reference proteome</keyword>
<name>A0ABT1DBK8_9PROT</name>
<dbReference type="RefSeq" id="WP_252955172.1">
    <property type="nucleotide sequence ID" value="NZ_JAFIRR010000136.1"/>
</dbReference>
<dbReference type="EMBL" id="JAFIRR010000136">
    <property type="protein sequence ID" value="MCO6418544.1"/>
    <property type="molecule type" value="Genomic_DNA"/>
</dbReference>
<evidence type="ECO:0000313" key="1">
    <source>
        <dbReference type="EMBL" id="MCO6418544.1"/>
    </source>
</evidence>
<evidence type="ECO:0000313" key="2">
    <source>
        <dbReference type="Proteomes" id="UP001523392"/>
    </source>
</evidence>
<organism evidence="1 2">
    <name type="scientific">Siccirubricoccus soli</name>
    <dbReference type="NCBI Taxonomy" id="2899147"/>
    <lineage>
        <taxon>Bacteria</taxon>
        <taxon>Pseudomonadati</taxon>
        <taxon>Pseudomonadota</taxon>
        <taxon>Alphaproteobacteria</taxon>
        <taxon>Acetobacterales</taxon>
        <taxon>Roseomonadaceae</taxon>
        <taxon>Siccirubricoccus</taxon>
    </lineage>
</organism>
<reference evidence="1 2" key="1">
    <citation type="submission" date="2021-12" db="EMBL/GenBank/DDBJ databases">
        <title>Siccirubricoccus leaddurans sp. nov., a high concentration Zn2+ tolerance bacterium.</title>
        <authorList>
            <person name="Cao Y."/>
        </authorList>
    </citation>
    <scope>NUCLEOTIDE SEQUENCE [LARGE SCALE GENOMIC DNA]</scope>
    <source>
        <strain evidence="1 2">KC 17139</strain>
    </source>
</reference>